<evidence type="ECO:0000256" key="13">
    <source>
        <dbReference type="ARBA" id="ARBA00023136"/>
    </source>
</evidence>
<keyword evidence="5" id="KW-0813">Transport</keyword>
<dbReference type="AlphaFoldDB" id="A0A6H0Y3J5"/>
<evidence type="ECO:0000256" key="10">
    <source>
        <dbReference type="ARBA" id="ARBA00022982"/>
    </source>
</evidence>
<feature type="signal peptide" evidence="17">
    <location>
        <begin position="1"/>
        <end position="19"/>
    </location>
</feature>
<evidence type="ECO:0000256" key="2">
    <source>
        <dbReference type="ARBA" id="ARBA00004434"/>
    </source>
</evidence>
<feature type="chain" id="PRO_5026317284" description="NADH dehydrogenase [ubiquinone] 1 beta subcomplex subunit 11, mitochondrial" evidence="17">
    <location>
        <begin position="20"/>
        <end position="307"/>
    </location>
</feature>
<dbReference type="InterPro" id="IPR019329">
    <property type="entry name" value="NADH_UbQ_OxRdtase_ESSS_su"/>
</dbReference>
<evidence type="ECO:0000313" key="19">
    <source>
        <dbReference type="EMBL" id="QIX01592.1"/>
    </source>
</evidence>
<sequence>MKPIFFLLPLLSLLDFSIADEYAVEIDCTNAGGACNNDCYAAYKNKKPTTLHYLASTSSTNTNRRLSGCTRSPCSNSKYKYKNSGGDCDEYPYASTKEGGTGSTLRCVPAGENRSEGAQLGNFYKKSNAKGGCNSKPCTYLLFLKNYNSKTPYCTQKKGATLKNDGYEFKLSSGKFVDAKMRARDDDDEFVDDDSDDSEVVPLAERREFELEDGSRVLMLAGDYEQDYNGTMIASGIDLDSPPKMIMREKPEKEGWENIWYYGFCGTLLFGVVGYAYKPDTSIQTWALEEARRRLEAEGILEDPEKK</sequence>
<name>A0A6H0Y3J5_9PEZI</name>
<dbReference type="PANTHER" id="PTHR40637">
    <property type="entry name" value="ESSS SUBUNIT OF NADH:UBIQUINONE OXIDOREDUCTASE (COMPLEX I) PROTEIN"/>
    <property type="match status" value="1"/>
</dbReference>
<dbReference type="Pfam" id="PF14040">
    <property type="entry name" value="DNase_NucA_NucB"/>
    <property type="match status" value="1"/>
</dbReference>
<dbReference type="PANTHER" id="PTHR40637:SF1">
    <property type="entry name" value="ESSS SUBUNIT OF NADH:UBIQUINONE OXIDOREDUCTASE (COMPLEX I) PROTEIN"/>
    <property type="match status" value="1"/>
</dbReference>
<keyword evidence="12" id="KW-0496">Mitochondrion</keyword>
<evidence type="ECO:0000256" key="11">
    <source>
        <dbReference type="ARBA" id="ARBA00022989"/>
    </source>
</evidence>
<keyword evidence="9" id="KW-0809">Transit peptide</keyword>
<organism evidence="19 20">
    <name type="scientific">Peltaster fructicola</name>
    <dbReference type="NCBI Taxonomy" id="286661"/>
    <lineage>
        <taxon>Eukaryota</taxon>
        <taxon>Fungi</taxon>
        <taxon>Dikarya</taxon>
        <taxon>Ascomycota</taxon>
        <taxon>Pezizomycotina</taxon>
        <taxon>Dothideomycetes</taxon>
        <taxon>Dothideomycetes incertae sedis</taxon>
        <taxon>Peltaster</taxon>
    </lineage>
</organism>
<evidence type="ECO:0000256" key="4">
    <source>
        <dbReference type="ARBA" id="ARBA00018632"/>
    </source>
</evidence>
<keyword evidence="6" id="KW-0679">Respiratory chain</keyword>
<evidence type="ECO:0000256" key="8">
    <source>
        <dbReference type="ARBA" id="ARBA00022792"/>
    </source>
</evidence>
<comment type="subcellular location">
    <subcellularLocation>
        <location evidence="2">Mitochondrion inner membrane</location>
        <topology evidence="2">Single-pass membrane protein</topology>
    </subcellularLocation>
</comment>
<evidence type="ECO:0000313" key="20">
    <source>
        <dbReference type="Proteomes" id="UP000503462"/>
    </source>
</evidence>
<feature type="domain" description="Deoxyribonuclease NucA/NucB" evidence="18">
    <location>
        <begin position="39"/>
        <end position="131"/>
    </location>
</feature>
<dbReference type="Proteomes" id="UP000503462">
    <property type="component" value="Chromosome 5"/>
</dbReference>
<evidence type="ECO:0000256" key="7">
    <source>
        <dbReference type="ARBA" id="ARBA00022692"/>
    </source>
</evidence>
<dbReference type="Pfam" id="PF10183">
    <property type="entry name" value="ESSS"/>
    <property type="match status" value="1"/>
</dbReference>
<evidence type="ECO:0000256" key="12">
    <source>
        <dbReference type="ARBA" id="ARBA00023128"/>
    </source>
</evidence>
<evidence type="ECO:0000256" key="1">
    <source>
        <dbReference type="ARBA" id="ARBA00003195"/>
    </source>
</evidence>
<keyword evidence="20" id="KW-1185">Reference proteome</keyword>
<comment type="subunit">
    <text evidence="16">Complex I is composed of 45 different subunits. Interacts with BCAP31.</text>
</comment>
<keyword evidence="7" id="KW-0812">Transmembrane</keyword>
<keyword evidence="8" id="KW-0999">Mitochondrion inner membrane</keyword>
<keyword evidence="11" id="KW-1133">Transmembrane helix</keyword>
<keyword evidence="13" id="KW-0472">Membrane</keyword>
<accession>A0A6H0Y3J5</accession>
<comment type="similarity">
    <text evidence="3">Belongs to the complex I NDUFB11 subunit family.</text>
</comment>
<dbReference type="EMBL" id="CP051143">
    <property type="protein sequence ID" value="QIX01592.1"/>
    <property type="molecule type" value="Genomic_DNA"/>
</dbReference>
<reference evidence="19 20" key="1">
    <citation type="journal article" date="2016" name="Sci. Rep.">
        <title>Peltaster fructicola genome reveals evolution from an invasive phytopathogen to an ectophytic parasite.</title>
        <authorList>
            <person name="Xu C."/>
            <person name="Chen H."/>
            <person name="Gleason M.L."/>
            <person name="Xu J.R."/>
            <person name="Liu H."/>
            <person name="Zhang R."/>
            <person name="Sun G."/>
        </authorList>
    </citation>
    <scope>NUCLEOTIDE SEQUENCE [LARGE SCALE GENOMIC DNA]</scope>
    <source>
        <strain evidence="19 20">LNHT1506</strain>
    </source>
</reference>
<comment type="function">
    <text evidence="1">Accessory subunit of the mitochondrial membrane respiratory chain NADH dehydrogenase (Complex I), that is believed not to be involved in catalysis. Complex I functions in the transfer of electrons from NADH to the respiratory chain. The immediate electron acceptor for the enzyme is believed to be ubiquinone.</text>
</comment>
<evidence type="ECO:0000259" key="18">
    <source>
        <dbReference type="Pfam" id="PF14040"/>
    </source>
</evidence>
<evidence type="ECO:0000256" key="3">
    <source>
        <dbReference type="ARBA" id="ARBA00008915"/>
    </source>
</evidence>
<evidence type="ECO:0000256" key="14">
    <source>
        <dbReference type="ARBA" id="ARBA00030753"/>
    </source>
</evidence>
<proteinExistence type="inferred from homology"/>
<dbReference type="InterPro" id="IPR029476">
    <property type="entry name" value="DNase_NucA_NucB"/>
</dbReference>
<protein>
    <recommendedName>
        <fullName evidence="4">NADH dehydrogenase [ubiquinone] 1 beta subcomplex subunit 11, mitochondrial</fullName>
    </recommendedName>
    <alternativeName>
        <fullName evidence="15">Complex I-ESSS</fullName>
    </alternativeName>
    <alternativeName>
        <fullName evidence="14">NADH-ubiquinone oxidoreductase ESSS subunit</fullName>
    </alternativeName>
</protein>
<evidence type="ECO:0000256" key="17">
    <source>
        <dbReference type="SAM" id="SignalP"/>
    </source>
</evidence>
<evidence type="ECO:0000256" key="9">
    <source>
        <dbReference type="ARBA" id="ARBA00022946"/>
    </source>
</evidence>
<dbReference type="GO" id="GO:0005743">
    <property type="term" value="C:mitochondrial inner membrane"/>
    <property type="evidence" value="ECO:0007669"/>
    <property type="project" value="UniProtKB-SubCell"/>
</dbReference>
<keyword evidence="10" id="KW-0249">Electron transport</keyword>
<gene>
    <name evidence="19" type="ORF">AMS68_007109</name>
</gene>
<evidence type="ECO:0000256" key="15">
    <source>
        <dbReference type="ARBA" id="ARBA00031387"/>
    </source>
</evidence>
<evidence type="ECO:0000256" key="5">
    <source>
        <dbReference type="ARBA" id="ARBA00022448"/>
    </source>
</evidence>
<keyword evidence="17" id="KW-0732">Signal</keyword>
<dbReference type="OrthoDB" id="2748312at2759"/>
<evidence type="ECO:0000256" key="16">
    <source>
        <dbReference type="ARBA" id="ARBA00046528"/>
    </source>
</evidence>
<evidence type="ECO:0000256" key="6">
    <source>
        <dbReference type="ARBA" id="ARBA00022660"/>
    </source>
</evidence>